<keyword evidence="1" id="KW-0175">Coiled coil</keyword>
<evidence type="ECO:0000256" key="1">
    <source>
        <dbReference type="SAM" id="Coils"/>
    </source>
</evidence>
<accession>A0A5C8Z6A6</accession>
<keyword evidence="3" id="KW-0472">Membrane</keyword>
<dbReference type="EMBL" id="VKAC01000012">
    <property type="protein sequence ID" value="TXR52728.1"/>
    <property type="molecule type" value="Genomic_DNA"/>
</dbReference>
<reference evidence="4 5" key="1">
    <citation type="submission" date="2019-07" db="EMBL/GenBank/DDBJ databases">
        <title>Quadrisphaera sp. strain DD2A genome sequencing and assembly.</title>
        <authorList>
            <person name="Kim I."/>
        </authorList>
    </citation>
    <scope>NUCLEOTIDE SEQUENCE [LARGE SCALE GENOMIC DNA]</scope>
    <source>
        <strain evidence="4 5">DD2A</strain>
    </source>
</reference>
<organism evidence="4 5">
    <name type="scientific">Quadrisphaera setariae</name>
    <dbReference type="NCBI Taxonomy" id="2593304"/>
    <lineage>
        <taxon>Bacteria</taxon>
        <taxon>Bacillati</taxon>
        <taxon>Actinomycetota</taxon>
        <taxon>Actinomycetes</taxon>
        <taxon>Kineosporiales</taxon>
        <taxon>Kineosporiaceae</taxon>
        <taxon>Quadrisphaera</taxon>
    </lineage>
</organism>
<gene>
    <name evidence="4" type="ORF">FMM08_18445</name>
</gene>
<dbReference type="RefSeq" id="WP_147927850.1">
    <property type="nucleotide sequence ID" value="NZ_VKAC01000012.1"/>
</dbReference>
<keyword evidence="3" id="KW-0812">Transmembrane</keyword>
<evidence type="ECO:0000313" key="4">
    <source>
        <dbReference type="EMBL" id="TXR52728.1"/>
    </source>
</evidence>
<dbReference type="Proteomes" id="UP000321234">
    <property type="component" value="Unassembled WGS sequence"/>
</dbReference>
<feature type="region of interest" description="Disordered" evidence="2">
    <location>
        <begin position="1"/>
        <end position="41"/>
    </location>
</feature>
<evidence type="ECO:0000256" key="2">
    <source>
        <dbReference type="SAM" id="MobiDB-lite"/>
    </source>
</evidence>
<sequence length="131" mass="13943">MSQLPTAARSAVVPAQRSRPDVEGLPLLRERSHRREPSAARGAGVALVVTALVGALVLALGAAAYLWVVSDAWQQRAESAESQRAQLVGTSQELHQRLDALQADLAASDARVEQLAAEKARATDLREAGDR</sequence>
<evidence type="ECO:0000313" key="5">
    <source>
        <dbReference type="Proteomes" id="UP000321234"/>
    </source>
</evidence>
<keyword evidence="3" id="KW-1133">Transmembrane helix</keyword>
<feature type="transmembrane region" description="Helical" evidence="3">
    <location>
        <begin position="43"/>
        <end position="68"/>
    </location>
</feature>
<protein>
    <submittedName>
        <fullName evidence="4">Uncharacterized protein</fullName>
    </submittedName>
</protein>
<feature type="coiled-coil region" evidence="1">
    <location>
        <begin position="91"/>
        <end position="118"/>
    </location>
</feature>
<name>A0A5C8Z6A6_9ACTN</name>
<keyword evidence="5" id="KW-1185">Reference proteome</keyword>
<feature type="compositionally biased region" description="Basic and acidic residues" evidence="2">
    <location>
        <begin position="18"/>
        <end position="38"/>
    </location>
</feature>
<evidence type="ECO:0000256" key="3">
    <source>
        <dbReference type="SAM" id="Phobius"/>
    </source>
</evidence>
<dbReference type="AlphaFoldDB" id="A0A5C8Z6A6"/>
<comment type="caution">
    <text evidence="4">The sequence shown here is derived from an EMBL/GenBank/DDBJ whole genome shotgun (WGS) entry which is preliminary data.</text>
</comment>
<proteinExistence type="predicted"/>